<dbReference type="InterPro" id="IPR050059">
    <property type="entry name" value="ATP_synthase_B_chain"/>
</dbReference>
<keyword evidence="3 14" id="KW-0813">Transport</keyword>
<comment type="function">
    <text evidence="12 14">F(1)F(0) ATP synthase produces ATP from ADP in the presence of a proton or sodium gradient. F-type ATPases consist of two structural domains, F(1) containing the extramembraneous catalytic core and F(0) containing the membrane proton channel, linked together by a central stalk and a peripheral stalk. During catalysis, ATP synthesis in the catalytic domain of F(1) is coupled via a rotary mechanism of the central stalk subunits to proton translocation.</text>
</comment>
<evidence type="ECO:0000256" key="3">
    <source>
        <dbReference type="ARBA" id="ARBA00022448"/>
    </source>
</evidence>
<evidence type="ECO:0000256" key="7">
    <source>
        <dbReference type="ARBA" id="ARBA00022781"/>
    </source>
</evidence>
<dbReference type="RefSeq" id="WP_248105371.1">
    <property type="nucleotide sequence ID" value="NZ_JAKHEX010000002.1"/>
</dbReference>
<keyword evidence="7 14" id="KW-0375">Hydrogen ion transport</keyword>
<evidence type="ECO:0000256" key="6">
    <source>
        <dbReference type="ARBA" id="ARBA00022692"/>
    </source>
</evidence>
<organism evidence="17 18">
    <name type="scientific">Aciditerrimonas ferrireducens</name>
    <dbReference type="NCBI Taxonomy" id="667306"/>
    <lineage>
        <taxon>Bacteria</taxon>
        <taxon>Bacillati</taxon>
        <taxon>Actinomycetota</taxon>
        <taxon>Acidimicrobiia</taxon>
        <taxon>Acidimicrobiales</taxon>
        <taxon>Acidimicrobiaceae</taxon>
        <taxon>Aciditerrimonas</taxon>
    </lineage>
</organism>
<keyword evidence="10 14" id="KW-0472">Membrane</keyword>
<evidence type="ECO:0000256" key="12">
    <source>
        <dbReference type="ARBA" id="ARBA00025198"/>
    </source>
</evidence>
<evidence type="ECO:0000256" key="5">
    <source>
        <dbReference type="ARBA" id="ARBA00022547"/>
    </source>
</evidence>
<dbReference type="Gene3D" id="1.20.5.620">
    <property type="entry name" value="F1F0 ATP synthase subunit B, membrane domain"/>
    <property type="match status" value="1"/>
</dbReference>
<comment type="function">
    <text evidence="14">Component of the F(0) channel, it forms part of the peripheral stalk, linking F(1) to F(0).</text>
</comment>
<keyword evidence="16" id="KW-0175">Coiled coil</keyword>
<evidence type="ECO:0000256" key="9">
    <source>
        <dbReference type="ARBA" id="ARBA00023065"/>
    </source>
</evidence>
<dbReference type="NCBIfam" id="TIGR01144">
    <property type="entry name" value="ATP_synt_b"/>
    <property type="match status" value="1"/>
</dbReference>
<evidence type="ECO:0000256" key="10">
    <source>
        <dbReference type="ARBA" id="ARBA00023136"/>
    </source>
</evidence>
<comment type="subcellular location">
    <subcellularLocation>
        <location evidence="1 14">Cell membrane</location>
        <topology evidence="1 14">Single-pass membrane protein</topology>
    </subcellularLocation>
</comment>
<dbReference type="HAMAP" id="MF_01398">
    <property type="entry name" value="ATP_synth_b_bprime"/>
    <property type="match status" value="1"/>
</dbReference>
<evidence type="ECO:0000256" key="14">
    <source>
        <dbReference type="HAMAP-Rule" id="MF_01398"/>
    </source>
</evidence>
<feature type="transmembrane region" description="Helical" evidence="14">
    <location>
        <begin position="12"/>
        <end position="32"/>
    </location>
</feature>
<keyword evidence="8 14" id="KW-1133">Transmembrane helix</keyword>
<evidence type="ECO:0000256" key="2">
    <source>
        <dbReference type="ARBA" id="ARBA00005513"/>
    </source>
</evidence>
<dbReference type="InterPro" id="IPR028987">
    <property type="entry name" value="ATP_synth_B-like_membr_sf"/>
</dbReference>
<name>A0ABV6C543_9ACTN</name>
<keyword evidence="11 14" id="KW-0066">ATP synthesis</keyword>
<comment type="similarity">
    <text evidence="2 14 15">Belongs to the ATPase B chain family.</text>
</comment>
<evidence type="ECO:0000256" key="13">
    <source>
        <dbReference type="ARBA" id="ARBA00025830"/>
    </source>
</evidence>
<evidence type="ECO:0000313" key="18">
    <source>
        <dbReference type="Proteomes" id="UP001589788"/>
    </source>
</evidence>
<dbReference type="CDD" id="cd06503">
    <property type="entry name" value="ATP-synt_Fo_b"/>
    <property type="match status" value="1"/>
</dbReference>
<sequence length="175" mass="18956">MIASNFLVPNGTFIVEIIAFLIVLAVIGWKVVPILNKALEERQGQIKASLEAAEAARAEADARRREREQILEEARAQAREIVAQANATAERLREEAQRRAQEEHDRIVASAEQEIAQARQRAVDEVSAQVGALVLAVARQVVGREVDAEAHRALLDEAAAALRASTDSAAANAAH</sequence>
<evidence type="ECO:0000256" key="16">
    <source>
        <dbReference type="SAM" id="Coils"/>
    </source>
</evidence>
<evidence type="ECO:0000256" key="1">
    <source>
        <dbReference type="ARBA" id="ARBA00004162"/>
    </source>
</evidence>
<dbReference type="EMBL" id="JBHLYQ010000030">
    <property type="protein sequence ID" value="MFC0081419.1"/>
    <property type="molecule type" value="Genomic_DNA"/>
</dbReference>
<evidence type="ECO:0000256" key="15">
    <source>
        <dbReference type="RuleBase" id="RU003848"/>
    </source>
</evidence>
<accession>A0ABV6C543</accession>
<gene>
    <name evidence="14 17" type="primary">atpF</name>
    <name evidence="17" type="ORF">ACFFRE_04535</name>
</gene>
<evidence type="ECO:0000256" key="8">
    <source>
        <dbReference type="ARBA" id="ARBA00022989"/>
    </source>
</evidence>
<keyword evidence="6 14" id="KW-0812">Transmembrane</keyword>
<evidence type="ECO:0000313" key="17">
    <source>
        <dbReference type="EMBL" id="MFC0081419.1"/>
    </source>
</evidence>
<dbReference type="PANTHER" id="PTHR33445:SF1">
    <property type="entry name" value="ATP SYNTHASE SUBUNIT B"/>
    <property type="match status" value="1"/>
</dbReference>
<keyword evidence="18" id="KW-1185">Reference proteome</keyword>
<keyword evidence="5 14" id="KW-0138">CF(0)</keyword>
<protein>
    <recommendedName>
        <fullName evidence="14">ATP synthase subunit b</fullName>
    </recommendedName>
    <alternativeName>
        <fullName evidence="14">ATP synthase F(0) sector subunit b</fullName>
    </alternativeName>
    <alternativeName>
        <fullName evidence="14">ATPase subunit I</fullName>
    </alternativeName>
    <alternativeName>
        <fullName evidence="14">F-type ATPase subunit b</fullName>
        <shortName evidence="14">F-ATPase subunit b</shortName>
    </alternativeName>
</protein>
<evidence type="ECO:0000256" key="4">
    <source>
        <dbReference type="ARBA" id="ARBA00022475"/>
    </source>
</evidence>
<comment type="subunit">
    <text evidence="13 14">F-type ATPases have 2 components, F(1) - the catalytic core - and F(0) - the membrane proton channel. F(1) has five subunits: alpha(3), beta(3), gamma(1), delta(1), epsilon(1). F(0) has three main subunits: a(1), b(2) and c(10-14). The alpha and beta chains form an alternating ring which encloses part of the gamma chain. F(1) is attached to F(0) by a central stalk formed by the gamma and epsilon chains, while a peripheral stalk is formed by the delta and b chains.</text>
</comment>
<keyword evidence="4 14" id="KW-1003">Cell membrane</keyword>
<dbReference type="Proteomes" id="UP001589788">
    <property type="component" value="Unassembled WGS sequence"/>
</dbReference>
<proteinExistence type="inferred from homology"/>
<dbReference type="SUPFAM" id="SSF81573">
    <property type="entry name" value="F1F0 ATP synthase subunit B, membrane domain"/>
    <property type="match status" value="1"/>
</dbReference>
<dbReference type="Pfam" id="PF00430">
    <property type="entry name" value="ATP-synt_B"/>
    <property type="match status" value="1"/>
</dbReference>
<feature type="coiled-coil region" evidence="16">
    <location>
        <begin position="36"/>
        <end position="128"/>
    </location>
</feature>
<comment type="caution">
    <text evidence="17">The sequence shown here is derived from an EMBL/GenBank/DDBJ whole genome shotgun (WGS) entry which is preliminary data.</text>
</comment>
<dbReference type="InterPro" id="IPR005864">
    <property type="entry name" value="ATP_synth_F0_bsu_bac"/>
</dbReference>
<dbReference type="PANTHER" id="PTHR33445">
    <property type="entry name" value="ATP SYNTHASE SUBUNIT B', CHLOROPLASTIC"/>
    <property type="match status" value="1"/>
</dbReference>
<reference evidence="17 18" key="1">
    <citation type="submission" date="2024-09" db="EMBL/GenBank/DDBJ databases">
        <authorList>
            <person name="Sun Q."/>
            <person name="Mori K."/>
        </authorList>
    </citation>
    <scope>NUCLEOTIDE SEQUENCE [LARGE SCALE GENOMIC DNA]</scope>
    <source>
        <strain evidence="17 18">JCM 15389</strain>
    </source>
</reference>
<evidence type="ECO:0000256" key="11">
    <source>
        <dbReference type="ARBA" id="ARBA00023310"/>
    </source>
</evidence>
<keyword evidence="9 14" id="KW-0406">Ion transport</keyword>
<dbReference type="InterPro" id="IPR002146">
    <property type="entry name" value="ATP_synth_b/b'su_bac/chlpt"/>
</dbReference>